<dbReference type="eggNOG" id="ENOG502QWMQ">
    <property type="taxonomic scope" value="Eukaryota"/>
</dbReference>
<dbReference type="Pfam" id="PF16076">
    <property type="entry name" value="Acyltransf_C"/>
    <property type="match status" value="1"/>
</dbReference>
<evidence type="ECO:0000256" key="1">
    <source>
        <dbReference type="ARBA" id="ARBA00008655"/>
    </source>
</evidence>
<organism evidence="5 6">
    <name type="scientific">Naumovozyma castellii</name>
    <name type="common">Yeast</name>
    <name type="synonym">Saccharomyces castellii</name>
    <dbReference type="NCBI Taxonomy" id="27288"/>
    <lineage>
        <taxon>Eukaryota</taxon>
        <taxon>Fungi</taxon>
        <taxon>Dikarya</taxon>
        <taxon>Ascomycota</taxon>
        <taxon>Saccharomycotina</taxon>
        <taxon>Saccharomycetes</taxon>
        <taxon>Saccharomycetales</taxon>
        <taxon>Saccharomycetaceae</taxon>
        <taxon>Naumovozyma</taxon>
    </lineage>
</organism>
<comment type="similarity">
    <text evidence="1">Belongs to the 1-acyl-sn-glycerol-3-phosphate acyltransferase family.</text>
</comment>
<sequence>MISLRGIIRFFQVHVVGRFQLTQGETLRELTTLTFKILTLCLCFFLHSLFSTVRSLILFVSECSIIRRIQIYKKNFWSQVPIIGKSALRCLNYIDSFINVKVVLLLEKIISSIEIYSQLHVIEILFKSNSNIQVFFTEDSERIDLHDEDDQQTTLVISNHRSVNDYLLINYLLQDTLLIKYTRKREVLNSFWNNNKRMIPQINFVSWGKIYNFPRLSLMKNIALKDENTYCREEELEEAIEKNGNQTFVLFPEVNILTTELGMVQRKLNQDYIFVTKFYNVLYPRFKNFISTINCFANKMNIKKMKHHMVINEAKQFLNERFEKIVNVSYESIREKDAAQVSMFLGGNQRQSQSQNKKKKTSFKLNPNIYDLTIVYYKPNYTNIGHDHVNGNLNLHEGYQLEQIVPSFLDFLRTSIKSVNEENNEPIIIMINISKIKIAPLLPMTEKKLEKWLENRWGKKDKLINKFETNIKMK</sequence>
<dbReference type="GO" id="GO:0030476">
    <property type="term" value="P:ascospore wall assembly"/>
    <property type="evidence" value="ECO:0007669"/>
    <property type="project" value="EnsemblFungi"/>
</dbReference>
<dbReference type="GO" id="GO:0036149">
    <property type="term" value="P:phosphatidylinositol acyl-chain remodeling"/>
    <property type="evidence" value="ECO:0007669"/>
    <property type="project" value="TreeGrafter"/>
</dbReference>
<dbReference type="PANTHER" id="PTHR10983:SF70">
    <property type="entry name" value="PROTEIN MUM3"/>
    <property type="match status" value="1"/>
</dbReference>
<reference evidence="5 6" key="1">
    <citation type="journal article" date="2011" name="Proc. Natl. Acad. Sci. U.S.A.">
        <title>Evolutionary erosion of yeast sex chromosomes by mating-type switching accidents.</title>
        <authorList>
            <person name="Gordon J.L."/>
            <person name="Armisen D."/>
            <person name="Proux-Wera E."/>
            <person name="Oheigeartaigh S.S."/>
            <person name="Byrne K.P."/>
            <person name="Wolfe K.H."/>
        </authorList>
    </citation>
    <scope>NUCLEOTIDE SEQUENCE [LARGE SCALE GENOMIC DNA]</scope>
    <source>
        <strain evidence="6">ATCC 76901 / BCRC 22586 / CBS 4309 / NBRC 1992 / NRRL Y-12630</strain>
    </source>
</reference>
<keyword evidence="2" id="KW-0808">Transferase</keyword>
<dbReference type="EMBL" id="HE576753">
    <property type="protein sequence ID" value="CCC68160.1"/>
    <property type="molecule type" value="Genomic_DNA"/>
</dbReference>
<dbReference type="AlphaFoldDB" id="G0VB37"/>
<dbReference type="HOGENOM" id="CLU_045029_0_0_1"/>
<evidence type="ECO:0000256" key="3">
    <source>
        <dbReference type="ARBA" id="ARBA00023315"/>
    </source>
</evidence>
<dbReference type="GO" id="GO:0005783">
    <property type="term" value="C:endoplasmic reticulum"/>
    <property type="evidence" value="ECO:0007669"/>
    <property type="project" value="TreeGrafter"/>
</dbReference>
<dbReference type="InParanoid" id="G0VB37"/>
<accession>G0VB37</accession>
<protein>
    <recommendedName>
        <fullName evidence="4">Acyltransferase C-terminal domain-containing protein</fullName>
    </recommendedName>
</protein>
<dbReference type="PANTHER" id="PTHR10983">
    <property type="entry name" value="1-ACYLGLYCEROL-3-PHOSPHATE ACYLTRANSFERASE-RELATED"/>
    <property type="match status" value="1"/>
</dbReference>
<keyword evidence="3" id="KW-0012">Acyltransferase</keyword>
<evidence type="ECO:0000259" key="4">
    <source>
        <dbReference type="Pfam" id="PF16076"/>
    </source>
</evidence>
<reference key="2">
    <citation type="submission" date="2011-08" db="EMBL/GenBank/DDBJ databases">
        <title>Genome sequence of Naumovozyma castellii.</title>
        <authorList>
            <person name="Gordon J.L."/>
            <person name="Armisen D."/>
            <person name="Proux-Wera E."/>
            <person name="OhEigeartaigh S.S."/>
            <person name="Byrne K.P."/>
            <person name="Wolfe K.H."/>
        </authorList>
    </citation>
    <scope>NUCLEOTIDE SEQUENCE</scope>
    <source>
        <strain>Type strain:CBS 4309</strain>
    </source>
</reference>
<dbReference type="KEGG" id="ncs:NCAS_0B00760"/>
<feature type="domain" description="Acyltransferase C-terminal" evidence="4">
    <location>
        <begin position="425"/>
        <end position="470"/>
    </location>
</feature>
<proteinExistence type="inferred from homology"/>
<dbReference type="GeneID" id="96901724"/>
<dbReference type="OrthoDB" id="189226at2759"/>
<name>G0VB37_NAUCA</name>
<evidence type="ECO:0000313" key="6">
    <source>
        <dbReference type="Proteomes" id="UP000001640"/>
    </source>
</evidence>
<dbReference type="Proteomes" id="UP000001640">
    <property type="component" value="Chromosome 2"/>
</dbReference>
<dbReference type="InterPro" id="IPR032098">
    <property type="entry name" value="Acyltransf_C"/>
</dbReference>
<dbReference type="GO" id="GO:0016746">
    <property type="term" value="F:acyltransferase activity"/>
    <property type="evidence" value="ECO:0007669"/>
    <property type="project" value="UniProtKB-KW"/>
</dbReference>
<keyword evidence="6" id="KW-1185">Reference proteome</keyword>
<dbReference type="RefSeq" id="XP_003674537.1">
    <property type="nucleotide sequence ID" value="XM_003674489.1"/>
</dbReference>
<evidence type="ECO:0000313" key="5">
    <source>
        <dbReference type="EMBL" id="CCC68160.1"/>
    </source>
</evidence>
<dbReference type="STRING" id="1064592.G0VB37"/>
<evidence type="ECO:0000256" key="2">
    <source>
        <dbReference type="ARBA" id="ARBA00022679"/>
    </source>
</evidence>
<dbReference type="OMA" id="WLENRWI"/>
<dbReference type="FunCoup" id="G0VB37">
    <property type="interactions" value="60"/>
</dbReference>
<gene>
    <name evidence="5" type="primary">NCAS0B00760</name>
    <name evidence="5" type="ordered locus">NCAS_0B00760</name>
</gene>